<evidence type="ECO:0000313" key="7">
    <source>
        <dbReference type="Proteomes" id="UP001629059"/>
    </source>
</evidence>
<dbReference type="EMBL" id="JBELQB010000010">
    <property type="protein sequence ID" value="MFL9838533.1"/>
    <property type="molecule type" value="Genomic_DNA"/>
</dbReference>
<evidence type="ECO:0000256" key="2">
    <source>
        <dbReference type="ARBA" id="ARBA00022748"/>
    </source>
</evidence>
<dbReference type="Pfam" id="PF08534">
    <property type="entry name" value="Redoxin"/>
    <property type="match status" value="1"/>
</dbReference>
<dbReference type="InterPro" id="IPR013766">
    <property type="entry name" value="Thioredoxin_domain"/>
</dbReference>
<evidence type="ECO:0000256" key="3">
    <source>
        <dbReference type="ARBA" id="ARBA00023157"/>
    </source>
</evidence>
<reference evidence="6 7" key="1">
    <citation type="submission" date="2024-06" db="EMBL/GenBank/DDBJ databases">
        <authorList>
            <person name="Kaempfer P."/>
            <person name="Viver T."/>
        </authorList>
    </citation>
    <scope>NUCLEOTIDE SEQUENCE [LARGE SCALE GENOMIC DNA]</scope>
    <source>
        <strain evidence="6 7">ST-75</strain>
    </source>
</reference>
<accession>A0ABW8YH70</accession>
<name>A0ABW8YH70_9FLAO</name>
<dbReference type="PANTHER" id="PTHR42852">
    <property type="entry name" value="THIOL:DISULFIDE INTERCHANGE PROTEIN DSBE"/>
    <property type="match status" value="1"/>
</dbReference>
<dbReference type="PROSITE" id="PS51352">
    <property type="entry name" value="THIOREDOXIN_2"/>
    <property type="match status" value="1"/>
</dbReference>
<protein>
    <submittedName>
        <fullName evidence="6">TlpA disulfide reductase family protein</fullName>
    </submittedName>
</protein>
<dbReference type="Gene3D" id="3.40.30.10">
    <property type="entry name" value="Glutaredoxin"/>
    <property type="match status" value="1"/>
</dbReference>
<dbReference type="InterPro" id="IPR036249">
    <property type="entry name" value="Thioredoxin-like_sf"/>
</dbReference>
<dbReference type="Proteomes" id="UP001629059">
    <property type="component" value="Unassembled WGS sequence"/>
</dbReference>
<evidence type="ECO:0000313" key="6">
    <source>
        <dbReference type="EMBL" id="MFL9838533.1"/>
    </source>
</evidence>
<dbReference type="PROSITE" id="PS51257">
    <property type="entry name" value="PROKAR_LIPOPROTEIN"/>
    <property type="match status" value="1"/>
</dbReference>
<keyword evidence="7" id="KW-1185">Reference proteome</keyword>
<keyword evidence="2" id="KW-0201">Cytochrome c-type biogenesis</keyword>
<feature type="domain" description="Thioredoxin" evidence="5">
    <location>
        <begin position="244"/>
        <end position="385"/>
    </location>
</feature>
<dbReference type="CDD" id="cd02966">
    <property type="entry name" value="TlpA_like_family"/>
    <property type="match status" value="1"/>
</dbReference>
<dbReference type="Pfam" id="PF14289">
    <property type="entry name" value="DUF4369"/>
    <property type="match status" value="1"/>
</dbReference>
<keyword evidence="4" id="KW-0676">Redox-active center</keyword>
<dbReference type="InterPro" id="IPR050553">
    <property type="entry name" value="Thioredoxin_ResA/DsbE_sf"/>
</dbReference>
<comment type="subcellular location">
    <subcellularLocation>
        <location evidence="1">Cell envelope</location>
    </subcellularLocation>
</comment>
<gene>
    <name evidence="6" type="ORF">ABS768_13550</name>
</gene>
<dbReference type="InterPro" id="IPR013740">
    <property type="entry name" value="Redoxin"/>
</dbReference>
<dbReference type="PANTHER" id="PTHR42852:SF6">
    <property type="entry name" value="THIOL:DISULFIDE INTERCHANGE PROTEIN DSBE"/>
    <property type="match status" value="1"/>
</dbReference>
<evidence type="ECO:0000256" key="1">
    <source>
        <dbReference type="ARBA" id="ARBA00004196"/>
    </source>
</evidence>
<sequence>MKNLLLVSAAILAVSCNNLKENEYLIAGTVDPSFNGRHVILKENNGSILAIKTVDSTVIENGKFSFRGTTDSIKSGFFYIEGKEEEPMAVYIEKGAIDIKVDKDTVSNSVISGTLNNDAIYEYLQLDKKITSQYSKIYNAYNDDYMKAIKEKDTANEKRLKNIFDNFYNKNYSKYSDFMKEHPDSEVSLLAFSSYCRYKTDKDFDTLNNLYQMLGKEVKETKRGKKVGKEIESMGITEKARAKTAVGTLAPDFKGTTPNGETLSLKEAMGKVTIIDFWASWCGPCIQQTPKLVSIYNEFHDKGLNIIGVSLDNKETEAIWNTMIKERNLNWQHITNYTGWDDPIVKEYGIKGIPEVVVLNSEGVIVARDIEYPELKNKIKELLAE</sequence>
<dbReference type="SUPFAM" id="SSF52833">
    <property type="entry name" value="Thioredoxin-like"/>
    <property type="match status" value="1"/>
</dbReference>
<evidence type="ECO:0000256" key="4">
    <source>
        <dbReference type="ARBA" id="ARBA00023284"/>
    </source>
</evidence>
<keyword evidence="3" id="KW-1015">Disulfide bond</keyword>
<dbReference type="RefSeq" id="WP_408075490.1">
    <property type="nucleotide sequence ID" value="NZ_JBELQB010000010.1"/>
</dbReference>
<comment type="caution">
    <text evidence="6">The sequence shown here is derived from an EMBL/GenBank/DDBJ whole genome shotgun (WGS) entry which is preliminary data.</text>
</comment>
<evidence type="ECO:0000259" key="5">
    <source>
        <dbReference type="PROSITE" id="PS51352"/>
    </source>
</evidence>
<organism evidence="6 7">
    <name type="scientific">Flavobacterium rhizophilum</name>
    <dbReference type="NCBI Taxonomy" id="3163296"/>
    <lineage>
        <taxon>Bacteria</taxon>
        <taxon>Pseudomonadati</taxon>
        <taxon>Bacteroidota</taxon>
        <taxon>Flavobacteriia</taxon>
        <taxon>Flavobacteriales</taxon>
        <taxon>Flavobacteriaceae</taxon>
        <taxon>Flavobacterium</taxon>
    </lineage>
</organism>
<dbReference type="InterPro" id="IPR025380">
    <property type="entry name" value="DUF4369"/>
</dbReference>
<proteinExistence type="predicted"/>